<reference evidence="2 3" key="1">
    <citation type="submission" date="2019-05" db="EMBL/GenBank/DDBJ databases">
        <title>Emergence of the Ug99 lineage of the wheat stem rust pathogen through somatic hybridization.</title>
        <authorList>
            <person name="Li F."/>
            <person name="Upadhyaya N.M."/>
            <person name="Sperschneider J."/>
            <person name="Matny O."/>
            <person name="Nguyen-Phuc H."/>
            <person name="Mago R."/>
            <person name="Raley C."/>
            <person name="Miller M.E."/>
            <person name="Silverstein K.A.T."/>
            <person name="Henningsen E."/>
            <person name="Hirsch C.D."/>
            <person name="Visser B."/>
            <person name="Pretorius Z.A."/>
            <person name="Steffenson B.J."/>
            <person name="Schwessinger B."/>
            <person name="Dodds P.N."/>
            <person name="Figueroa M."/>
        </authorList>
    </citation>
    <scope>NUCLEOTIDE SEQUENCE [LARGE SCALE GENOMIC DNA]</scope>
    <source>
        <strain evidence="2 3">Ug99</strain>
    </source>
</reference>
<proteinExistence type="predicted"/>
<gene>
    <name evidence="2" type="ORF">PGTUg99_006903</name>
</gene>
<feature type="region of interest" description="Disordered" evidence="1">
    <location>
        <begin position="40"/>
        <end position="68"/>
    </location>
</feature>
<dbReference type="AlphaFoldDB" id="A0A5B0PJ10"/>
<comment type="caution">
    <text evidence="2">The sequence shown here is derived from an EMBL/GenBank/DDBJ whole genome shotgun (WGS) entry which is preliminary data.</text>
</comment>
<evidence type="ECO:0000313" key="3">
    <source>
        <dbReference type="Proteomes" id="UP000325313"/>
    </source>
</evidence>
<evidence type="ECO:0000256" key="1">
    <source>
        <dbReference type="SAM" id="MobiDB-lite"/>
    </source>
</evidence>
<name>A0A5B0PJ10_PUCGR</name>
<protein>
    <submittedName>
        <fullName evidence="2">Uncharacterized protein</fullName>
    </submittedName>
</protein>
<sequence length="68" mass="7916">MWLYASWNDQAKRSRYKLSVTCYSERLTIWKNIPEWYTATTDEKEKTSSPDGSDEEHRDALSPAVGQS</sequence>
<accession>A0A5B0PJ10</accession>
<evidence type="ECO:0000313" key="2">
    <source>
        <dbReference type="EMBL" id="KAA1100458.1"/>
    </source>
</evidence>
<dbReference type="Proteomes" id="UP000325313">
    <property type="component" value="Unassembled WGS sequence"/>
</dbReference>
<dbReference type="EMBL" id="VDEP01000340">
    <property type="protein sequence ID" value="KAA1100458.1"/>
    <property type="molecule type" value="Genomic_DNA"/>
</dbReference>
<organism evidence="2 3">
    <name type="scientific">Puccinia graminis f. sp. tritici</name>
    <dbReference type="NCBI Taxonomy" id="56615"/>
    <lineage>
        <taxon>Eukaryota</taxon>
        <taxon>Fungi</taxon>
        <taxon>Dikarya</taxon>
        <taxon>Basidiomycota</taxon>
        <taxon>Pucciniomycotina</taxon>
        <taxon>Pucciniomycetes</taxon>
        <taxon>Pucciniales</taxon>
        <taxon>Pucciniaceae</taxon>
        <taxon>Puccinia</taxon>
    </lineage>
</organism>